<accession>A0ABS2FE39</accession>
<evidence type="ECO:0000256" key="14">
    <source>
        <dbReference type="ARBA" id="ARBA00022679"/>
    </source>
</evidence>
<dbReference type="PANTHER" id="PTHR30181">
    <property type="entry name" value="MANNITOL PERMEASE IIC COMPONENT"/>
    <property type="match status" value="1"/>
</dbReference>
<keyword evidence="14" id="KW-0808">Transferase</keyword>
<evidence type="ECO:0000256" key="23">
    <source>
        <dbReference type="ARBA" id="ARBA00030962"/>
    </source>
</evidence>
<evidence type="ECO:0000259" key="27">
    <source>
        <dbReference type="PROSITE" id="PS51099"/>
    </source>
</evidence>
<proteinExistence type="predicted"/>
<evidence type="ECO:0000256" key="8">
    <source>
        <dbReference type="ARBA" id="ARBA00021825"/>
    </source>
</evidence>
<feature type="domain" description="PTS EIIB type-2" evidence="27">
    <location>
        <begin position="361"/>
        <end position="455"/>
    </location>
</feature>
<dbReference type="SUPFAM" id="SSF52794">
    <property type="entry name" value="PTS system IIB component-like"/>
    <property type="match status" value="1"/>
</dbReference>
<dbReference type="InterPro" id="IPR016152">
    <property type="entry name" value="PTrfase/Anion_transptr"/>
</dbReference>
<evidence type="ECO:0000256" key="12">
    <source>
        <dbReference type="ARBA" id="ARBA00022553"/>
    </source>
</evidence>
<dbReference type="Pfam" id="PF02302">
    <property type="entry name" value="PTS_IIB"/>
    <property type="match status" value="1"/>
</dbReference>
<keyword evidence="16 25" id="KW-0812">Transmembrane</keyword>
<dbReference type="InterPro" id="IPR036095">
    <property type="entry name" value="PTS_EIIB-like_sf"/>
</dbReference>
<dbReference type="Pfam" id="PF02378">
    <property type="entry name" value="PTS_EIIC"/>
    <property type="match status" value="1"/>
</dbReference>
<dbReference type="InterPro" id="IPR013011">
    <property type="entry name" value="PTS_EIIB_2"/>
</dbReference>
<evidence type="ECO:0000313" key="29">
    <source>
        <dbReference type="EMBL" id="MBM6818529.1"/>
    </source>
</evidence>
<evidence type="ECO:0000256" key="25">
    <source>
        <dbReference type="SAM" id="Phobius"/>
    </source>
</evidence>
<comment type="caution">
    <text evidence="29">The sequence shown here is derived from an EMBL/GenBank/DDBJ whole genome shotgun (WGS) entry which is preliminary data.</text>
</comment>
<evidence type="ECO:0000256" key="19">
    <source>
        <dbReference type="ARBA" id="ARBA00023136"/>
    </source>
</evidence>
<dbReference type="PROSITE" id="PS00372">
    <property type="entry name" value="PTS_EIIA_TYPE_2_HIS"/>
    <property type="match status" value="1"/>
</dbReference>
<feature type="transmembrane region" description="Helical" evidence="25">
    <location>
        <begin position="21"/>
        <end position="40"/>
    </location>
</feature>
<reference evidence="29 30" key="1">
    <citation type="journal article" date="2021" name="Sci. Rep.">
        <title>The distribution of antibiotic resistance genes in chicken gut microbiota commensals.</title>
        <authorList>
            <person name="Juricova H."/>
            <person name="Matiasovicova J."/>
            <person name="Kubasova T."/>
            <person name="Cejkova D."/>
            <person name="Rychlik I."/>
        </authorList>
    </citation>
    <scope>NUCLEOTIDE SEQUENCE [LARGE SCALE GENOMIC DNA]</scope>
    <source>
        <strain evidence="29 30">An435</strain>
    </source>
</reference>
<keyword evidence="11" id="KW-0997">Cell inner membrane</keyword>
<keyword evidence="30" id="KW-1185">Reference proteome</keyword>
<dbReference type="PROSITE" id="PS51094">
    <property type="entry name" value="PTS_EIIA_TYPE_2"/>
    <property type="match status" value="1"/>
</dbReference>
<feature type="transmembrane region" description="Helical" evidence="25">
    <location>
        <begin position="130"/>
        <end position="158"/>
    </location>
</feature>
<protein>
    <recommendedName>
        <fullName evidence="6">Mannitol-specific phosphotransferase enzyme IIA component</fullName>
        <ecNumber evidence="5">2.7.1.197</ecNumber>
    </recommendedName>
    <alternativeName>
        <fullName evidence="22">EIIA</fullName>
    </alternativeName>
    <alternativeName>
        <fullName evidence="24">EIICB-Mtl</fullName>
    </alternativeName>
    <alternativeName>
        <fullName evidence="21">EIICBA-Mtl</fullName>
    </alternativeName>
    <alternativeName>
        <fullName evidence="23">EIII</fullName>
    </alternativeName>
    <alternativeName>
        <fullName evidence="20">PTS system mannitol-specific EIIA component</fullName>
    </alternativeName>
    <alternativeName>
        <fullName evidence="8">PTS system mannitol-specific EIICB component</fullName>
    </alternativeName>
    <alternativeName>
        <fullName evidence="7">PTS system mannitol-specific EIICBA component</fullName>
    </alternativeName>
</protein>
<keyword evidence="10" id="KW-1003">Cell membrane</keyword>
<evidence type="ECO:0000256" key="5">
    <source>
        <dbReference type="ARBA" id="ARBA00011909"/>
    </source>
</evidence>
<comment type="catalytic activity">
    <reaction evidence="1">
        <text>D-mannitol(out) + N(pros)-phospho-L-histidyl-[protein] = D-mannitol 1-phosphate(in) + L-histidyl-[protein]</text>
        <dbReference type="Rhea" id="RHEA:33363"/>
        <dbReference type="Rhea" id="RHEA-COMP:9745"/>
        <dbReference type="Rhea" id="RHEA-COMP:9746"/>
        <dbReference type="ChEBI" id="CHEBI:16899"/>
        <dbReference type="ChEBI" id="CHEBI:29979"/>
        <dbReference type="ChEBI" id="CHEBI:61381"/>
        <dbReference type="ChEBI" id="CHEBI:64837"/>
        <dbReference type="EC" id="2.7.1.197"/>
    </reaction>
</comment>
<dbReference type="EC" id="2.7.1.197" evidence="5"/>
<evidence type="ECO:0000256" key="15">
    <source>
        <dbReference type="ARBA" id="ARBA00022683"/>
    </source>
</evidence>
<evidence type="ECO:0000256" key="20">
    <source>
        <dbReference type="ARBA" id="ARBA00029908"/>
    </source>
</evidence>
<organism evidence="29 30">
    <name type="scientific">Clostridium saudiense</name>
    <dbReference type="NCBI Taxonomy" id="1414720"/>
    <lineage>
        <taxon>Bacteria</taxon>
        <taxon>Bacillati</taxon>
        <taxon>Bacillota</taxon>
        <taxon>Clostridia</taxon>
        <taxon>Eubacteriales</taxon>
        <taxon>Clostridiaceae</taxon>
        <taxon>Clostridium</taxon>
    </lineage>
</organism>
<comment type="function">
    <text evidence="2">The phosphoenolpyruvate-dependent sugar phosphotransferase system (sugar PTS), a major carbohydrate active transport system, catalyzes the phosphorylation of incoming sugar substrates concomitantly with their translocation across the cell membrane. The enzyme II CmtAB PTS system is involved in D-mannitol transport.</text>
</comment>
<evidence type="ECO:0000256" key="2">
    <source>
        <dbReference type="ARBA" id="ARBA00002434"/>
    </source>
</evidence>
<evidence type="ECO:0000256" key="10">
    <source>
        <dbReference type="ARBA" id="ARBA00022475"/>
    </source>
</evidence>
<dbReference type="NCBIfam" id="NF011663">
    <property type="entry name" value="PRK15083.1"/>
    <property type="match status" value="1"/>
</dbReference>
<keyword evidence="18 25" id="KW-1133">Transmembrane helix</keyword>
<dbReference type="PROSITE" id="PS51099">
    <property type="entry name" value="PTS_EIIB_TYPE_2"/>
    <property type="match status" value="1"/>
</dbReference>
<dbReference type="SUPFAM" id="SSF55804">
    <property type="entry name" value="Phoshotransferase/anion transport protein"/>
    <property type="match status" value="1"/>
</dbReference>
<evidence type="ECO:0000256" key="7">
    <source>
        <dbReference type="ARBA" id="ARBA00015039"/>
    </source>
</evidence>
<keyword evidence="19 25" id="KW-0472">Membrane</keyword>
<evidence type="ECO:0000256" key="1">
    <source>
        <dbReference type="ARBA" id="ARBA00001655"/>
    </source>
</evidence>
<feature type="transmembrane region" description="Helical" evidence="25">
    <location>
        <begin position="52"/>
        <end position="69"/>
    </location>
</feature>
<evidence type="ECO:0000256" key="9">
    <source>
        <dbReference type="ARBA" id="ARBA00022448"/>
    </source>
</evidence>
<evidence type="ECO:0000256" key="4">
    <source>
        <dbReference type="ARBA" id="ARBA00011738"/>
    </source>
</evidence>
<evidence type="ECO:0000256" key="11">
    <source>
        <dbReference type="ARBA" id="ARBA00022519"/>
    </source>
</evidence>
<evidence type="ECO:0000256" key="18">
    <source>
        <dbReference type="ARBA" id="ARBA00022989"/>
    </source>
</evidence>
<dbReference type="InterPro" id="IPR002178">
    <property type="entry name" value="PTS_EIIA_type-2_dom"/>
</dbReference>
<keyword evidence="13" id="KW-0762">Sugar transport</keyword>
<evidence type="ECO:0000256" key="13">
    <source>
        <dbReference type="ARBA" id="ARBA00022597"/>
    </source>
</evidence>
<feature type="transmembrane region" description="Helical" evidence="25">
    <location>
        <begin position="267"/>
        <end position="288"/>
    </location>
</feature>
<dbReference type="Gene3D" id="3.40.50.2300">
    <property type="match status" value="1"/>
</dbReference>
<comment type="subcellular location">
    <subcellularLocation>
        <location evidence="3">Cell inner membrane</location>
        <topology evidence="3">Multi-pass membrane protein</topology>
    </subcellularLocation>
</comment>
<dbReference type="InterPro" id="IPR003501">
    <property type="entry name" value="PTS_EIIB_2/3"/>
</dbReference>
<name>A0ABS2FE39_9CLOT</name>
<evidence type="ECO:0000256" key="21">
    <source>
        <dbReference type="ARBA" id="ARBA00030684"/>
    </source>
</evidence>
<evidence type="ECO:0000256" key="22">
    <source>
        <dbReference type="ARBA" id="ARBA00030956"/>
    </source>
</evidence>
<sequence>MLKERLQTLGKFFSSMIIPNIGIFIAWGFATAIFMPTGWYPNERIAELIDPIIKYLLPILVGYTGGKVVGGLRGGVVASIATIGVIVGTDIPMLIGAMFIGPTSGYIIKRFDKRIKDKIPVGFEMLVNNFSIAIIGLILAIIGLFIVGPFIVIVSHTINEGAKFFLNKSLLPILAVFIEPAKILFLNNVINHGIIDIIALDQVNEIGESILYLLEANPGPGLGVILAYCVYSKGVMKESAPSAAIIQFLGGIHEIYFPYILINPILIVASIVGSMASIVVFLTFNSGLIATASPGSIFSIIMLSSKDDIIGNLLGVLVGVIVSFIVSSLFFKRERVKINEEYNKNEKIKEVDIDVNLENIKKIVFACDVGMGSSAMGATRFRNKIKELNLNIDVDNSSVEKIPDDADIVITHEGLLSSVKYRLNKHQFIFIENFLDDKKLDKLYEKIYDKFKRESKDIEIERENLKDKEKKPILDENNIILGLESESKEEAIARAGELLFEKGYVNCEYIDSMIERENRISTYIGMGIAIPHGTEGGKNEVKESGVVILQYPNGINFQGQIAYLIIAVAAKGNDHLEILSNIASSLGNIELLESLKTTADSQEILRAFNI</sequence>
<evidence type="ECO:0000259" key="28">
    <source>
        <dbReference type="PROSITE" id="PS51104"/>
    </source>
</evidence>
<evidence type="ECO:0000256" key="6">
    <source>
        <dbReference type="ARBA" id="ARBA00014783"/>
    </source>
</evidence>
<comment type="subunit">
    <text evidence="4">Homodimer.</text>
</comment>
<dbReference type="Gene3D" id="3.40.930.10">
    <property type="entry name" value="Mannitol-specific EII, Chain A"/>
    <property type="match status" value="1"/>
</dbReference>
<keyword evidence="9" id="KW-0813">Transport</keyword>
<evidence type="ECO:0000259" key="26">
    <source>
        <dbReference type="PROSITE" id="PS51094"/>
    </source>
</evidence>
<dbReference type="InterPro" id="IPR013014">
    <property type="entry name" value="PTS_EIIC_2"/>
</dbReference>
<feature type="domain" description="PTS EIIA type-2" evidence="26">
    <location>
        <begin position="472"/>
        <end position="610"/>
    </location>
</feature>
<dbReference type="CDD" id="cd05567">
    <property type="entry name" value="PTS_IIB_mannitol"/>
    <property type="match status" value="1"/>
</dbReference>
<evidence type="ECO:0000313" key="30">
    <source>
        <dbReference type="Proteomes" id="UP000767334"/>
    </source>
</evidence>
<dbReference type="Pfam" id="PF00359">
    <property type="entry name" value="PTS_EIIA_2"/>
    <property type="match status" value="1"/>
</dbReference>
<keyword evidence="12" id="KW-0597">Phosphoprotein</keyword>
<gene>
    <name evidence="29" type="ORF">H6A19_04100</name>
</gene>
<keyword evidence="15" id="KW-0598">Phosphotransferase system</keyword>
<evidence type="ECO:0000256" key="24">
    <source>
        <dbReference type="ARBA" id="ARBA00033349"/>
    </source>
</evidence>
<dbReference type="InterPro" id="IPR003352">
    <property type="entry name" value="PTS_EIIC"/>
</dbReference>
<feature type="domain" description="PTS EIIC type-2" evidence="28">
    <location>
        <begin position="9"/>
        <end position="340"/>
    </location>
</feature>
<evidence type="ECO:0000256" key="3">
    <source>
        <dbReference type="ARBA" id="ARBA00004429"/>
    </source>
</evidence>
<dbReference type="Proteomes" id="UP000767334">
    <property type="component" value="Unassembled WGS sequence"/>
</dbReference>
<dbReference type="InterPro" id="IPR029503">
    <property type="entry name" value="PTS_EIIB_mannitol"/>
</dbReference>
<dbReference type="EMBL" id="JACJLL010000015">
    <property type="protein sequence ID" value="MBM6818529.1"/>
    <property type="molecule type" value="Genomic_DNA"/>
</dbReference>
<dbReference type="PANTHER" id="PTHR30181:SF2">
    <property type="entry name" value="PTS SYSTEM MANNITOL-SPECIFIC EIICBA COMPONENT"/>
    <property type="match status" value="1"/>
</dbReference>
<dbReference type="CDD" id="cd00211">
    <property type="entry name" value="PTS_IIA_fru"/>
    <property type="match status" value="1"/>
</dbReference>
<evidence type="ECO:0000256" key="16">
    <source>
        <dbReference type="ARBA" id="ARBA00022692"/>
    </source>
</evidence>
<dbReference type="RefSeq" id="WP_204571918.1">
    <property type="nucleotide sequence ID" value="NZ_JACJLL010000015.1"/>
</dbReference>
<dbReference type="InterPro" id="IPR050893">
    <property type="entry name" value="Sugar_PTS"/>
</dbReference>
<evidence type="ECO:0000256" key="17">
    <source>
        <dbReference type="ARBA" id="ARBA00022777"/>
    </source>
</evidence>
<keyword evidence="17" id="KW-0418">Kinase</keyword>
<feature type="transmembrane region" description="Helical" evidence="25">
    <location>
        <begin position="76"/>
        <end position="100"/>
    </location>
</feature>
<dbReference type="PROSITE" id="PS51104">
    <property type="entry name" value="PTS_EIIC_TYPE_2"/>
    <property type="match status" value="1"/>
</dbReference>
<feature type="transmembrane region" description="Helical" evidence="25">
    <location>
        <begin position="309"/>
        <end position="331"/>
    </location>
</feature>